<dbReference type="PROSITE" id="PS51257">
    <property type="entry name" value="PROKAR_LIPOPROTEIN"/>
    <property type="match status" value="1"/>
</dbReference>
<evidence type="ECO:0000313" key="3">
    <source>
        <dbReference type="EMBL" id="HGG93098.1"/>
    </source>
</evidence>
<comment type="caution">
    <text evidence="3">The sequence shown here is derived from an EMBL/GenBank/DDBJ whole genome shotgun (WGS) entry which is preliminary data.</text>
</comment>
<dbReference type="EMBL" id="DSRP01000635">
    <property type="protein sequence ID" value="HGG93098.1"/>
    <property type="molecule type" value="Genomic_DNA"/>
</dbReference>
<reference evidence="3" key="1">
    <citation type="journal article" date="2020" name="mSystems">
        <title>Genome- and Community-Level Interaction Insights into Carbon Utilization and Element Cycling Functions of Hydrothermarchaeota in Hydrothermal Sediment.</title>
        <authorList>
            <person name="Zhou Z."/>
            <person name="Liu Y."/>
            <person name="Xu W."/>
            <person name="Pan J."/>
            <person name="Luo Z.H."/>
            <person name="Li M."/>
        </authorList>
    </citation>
    <scope>NUCLEOTIDE SEQUENCE [LARGE SCALE GENOMIC DNA]</scope>
    <source>
        <strain evidence="3">SpSt-413</strain>
    </source>
</reference>
<gene>
    <name evidence="3" type="ORF">ENR59_09145</name>
</gene>
<proteinExistence type="predicted"/>
<dbReference type="InterPro" id="IPR012495">
    <property type="entry name" value="TadE-like_dom"/>
</dbReference>
<keyword evidence="1" id="KW-0472">Membrane</keyword>
<dbReference type="Pfam" id="PF07811">
    <property type="entry name" value="TadE"/>
    <property type="match status" value="1"/>
</dbReference>
<feature type="transmembrane region" description="Helical" evidence="1">
    <location>
        <begin position="21"/>
        <end position="48"/>
    </location>
</feature>
<keyword evidence="1" id="KW-0812">Transmembrane</keyword>
<accession>A0A7C4AHU0</accession>
<dbReference type="AlphaFoldDB" id="A0A7C4AHU0"/>
<organism evidence="3">
    <name type="scientific">Fundidesulfovibrio putealis</name>
    <dbReference type="NCBI Taxonomy" id="270496"/>
    <lineage>
        <taxon>Bacteria</taxon>
        <taxon>Pseudomonadati</taxon>
        <taxon>Thermodesulfobacteriota</taxon>
        <taxon>Desulfovibrionia</taxon>
        <taxon>Desulfovibrionales</taxon>
        <taxon>Desulfovibrionaceae</taxon>
        <taxon>Fundidesulfovibrio</taxon>
    </lineage>
</organism>
<evidence type="ECO:0000256" key="1">
    <source>
        <dbReference type="SAM" id="Phobius"/>
    </source>
</evidence>
<name>A0A7C4AHU0_9BACT</name>
<sequence>MFARVIARLFRRQDGASAVEFALLVPVVVALIAGCFEASNALSVWLTLKKASEVGTRFATTGQGDQDGTRLSRIIAATQNVVSQSRNIVVVISVQSWAGITPSGTGRSGNPGVPCDTVEVRVSHNYQPITPLGSLVALLHGSTVWSAPLPMSGATKMVNEPWQPCP</sequence>
<feature type="domain" description="TadE-like" evidence="2">
    <location>
        <begin position="15"/>
        <end position="57"/>
    </location>
</feature>
<protein>
    <submittedName>
        <fullName evidence="3">Pilus assembly protein</fullName>
    </submittedName>
</protein>
<keyword evidence="1" id="KW-1133">Transmembrane helix</keyword>
<evidence type="ECO:0000259" key="2">
    <source>
        <dbReference type="Pfam" id="PF07811"/>
    </source>
</evidence>